<reference evidence="1 2" key="2">
    <citation type="journal article" date="2016" name="Environ. Microbiol.">
        <title>The revisited genome of Pseudomonas putida KT2440 enlightens its value as a robust metabolic chassis.</title>
        <authorList>
            <person name="Belda E."/>
            <person name="van Heck R.G."/>
            <person name="Lopez-Sanchez M.J."/>
            <person name="Cruveiller S."/>
            <person name="Barbe V."/>
            <person name="Fraser C."/>
            <person name="Klenk H.P."/>
            <person name="Petersen J."/>
            <person name="Morgat A."/>
            <person name="Nikel P.I."/>
            <person name="Vallenet D."/>
            <person name="Rouy Z."/>
            <person name="Sekowska A."/>
            <person name="Martins Dos Santos V.A."/>
            <person name="de Lorenzo V."/>
            <person name="Danchin A."/>
            <person name="Medigue C."/>
        </authorList>
    </citation>
    <scope>NUCLEOTIDE SEQUENCE [LARGE SCALE GENOMIC DNA]</scope>
    <source>
        <strain evidence="2">ATCC 47054 / DSM 6125 / CFBP 8728 / NCIMB 11950 / KT2440</strain>
    </source>
</reference>
<reference evidence="1 2" key="1">
    <citation type="journal article" date="2002" name="Environ. Microbiol.">
        <title>Complete genome sequence and comparative analysis of the metabolically versatile Pseudomonas putida KT2440.</title>
        <authorList>
            <person name="Nelson K.E."/>
            <person name="Weinel C."/>
            <person name="Paulsen I.T."/>
            <person name="Dodson R.J."/>
            <person name="Hilbert H."/>
            <person name="Martins dos Santos V.A."/>
            <person name="Fouts D.E."/>
            <person name="Gill S.R."/>
            <person name="Pop M."/>
            <person name="Holmes M."/>
            <person name="Brinkac L."/>
            <person name="Beanan M."/>
            <person name="DeBoy R.T."/>
            <person name="Daugherty S."/>
            <person name="Kolonay J."/>
            <person name="Madupu R."/>
            <person name="Nelson W."/>
            <person name="White O."/>
            <person name="Peterson J."/>
            <person name="Khouri H."/>
            <person name="Hance I."/>
            <person name="Chris Lee P."/>
            <person name="Holtzapple E."/>
            <person name="Scanlan D."/>
            <person name="Tran K."/>
            <person name="Moazzez A."/>
            <person name="Utterback T."/>
            <person name="Rizzo M."/>
            <person name="Lee K."/>
            <person name="Kosack D."/>
            <person name="Moestl D."/>
            <person name="Wedler H."/>
            <person name="Lauber J."/>
            <person name="Stjepandic D."/>
            <person name="Hoheisel J."/>
            <person name="Straetz M."/>
            <person name="Heim S."/>
            <person name="Kiewitz C."/>
            <person name="Eisen J.A."/>
            <person name="Timmis K.N."/>
            <person name="Dusterhoft A."/>
            <person name="Tummler B."/>
            <person name="Fraser C.M."/>
        </authorList>
    </citation>
    <scope>NUCLEOTIDE SEQUENCE [LARGE SCALE GENOMIC DNA]</scope>
    <source>
        <strain evidence="2">ATCC 47054 / DSM 6125 / CFBP 8728 / NCIMB 11950 / KT2440</strain>
    </source>
</reference>
<gene>
    <name evidence="1" type="ordered locus">PP_5714</name>
</gene>
<keyword evidence="2" id="KW-1185">Reference proteome</keyword>
<dbReference type="STRING" id="160488.PP_5714"/>
<proteinExistence type="predicted"/>
<evidence type="ECO:0000313" key="2">
    <source>
        <dbReference type="Proteomes" id="UP000000556"/>
    </source>
</evidence>
<dbReference type="Proteomes" id="UP000000556">
    <property type="component" value="Chromosome"/>
</dbReference>
<dbReference type="KEGG" id="ppu:PP_5714"/>
<dbReference type="OrthoDB" id="6888481at2"/>
<dbReference type="RefSeq" id="WP_049586731.1">
    <property type="nucleotide sequence ID" value="NC_002947.4"/>
</dbReference>
<sequence length="218" mass="24275">MSEFNQGAASGKLVHSSLLSFLPGVSREARDDILLANAFAQQVAWGDFNEGLEPDWFRNYWRNLAFLGFDGKLAPTATRPGPDRASLADQALAQIRQKGSAGHYQSAQSSLQALRNDSQALTAFESRAVSKAVGRFQLLPCSQQSSGFIDMVLVHMEMSMKKTSKGFLFMQLNSEVKLLDMRVEVIHFNLQGFREDYRKRAQASVDKQNGKAILELQL</sequence>
<protein>
    <submittedName>
        <fullName evidence="1">Uncharacterized protein</fullName>
    </submittedName>
</protein>
<organism evidence="1 2">
    <name type="scientific">Pseudomonas putida (strain ATCC 47054 / DSM 6125 / CFBP 8728 / NCIMB 11950 / KT2440)</name>
    <dbReference type="NCBI Taxonomy" id="160488"/>
    <lineage>
        <taxon>Bacteria</taxon>
        <taxon>Pseudomonadati</taxon>
        <taxon>Pseudomonadota</taxon>
        <taxon>Gammaproteobacteria</taxon>
        <taxon>Pseudomonadales</taxon>
        <taxon>Pseudomonadaceae</taxon>
        <taxon>Pseudomonas</taxon>
    </lineage>
</organism>
<evidence type="ECO:0000313" key="1">
    <source>
        <dbReference type="EMBL" id="AMM03051.1"/>
    </source>
</evidence>
<dbReference type="AlphaFoldDB" id="A0A140FWR8"/>
<dbReference type="BioCyc" id="PPUT160488:G1G01-5163-MONOMER"/>
<name>A0A140FWR8_PSEPK</name>
<dbReference type="EMBL" id="AE015451">
    <property type="protein sequence ID" value="AMM03051.1"/>
    <property type="molecule type" value="Genomic_DNA"/>
</dbReference>
<dbReference type="GeneID" id="83682552"/>
<accession>A0A140FWR8</accession>